<proteinExistence type="predicted"/>
<dbReference type="PROSITE" id="PS50893">
    <property type="entry name" value="ABC_TRANSPORTER_2"/>
    <property type="match status" value="1"/>
</dbReference>
<evidence type="ECO:0000313" key="5">
    <source>
        <dbReference type="Proteomes" id="UP000515928"/>
    </source>
</evidence>
<gene>
    <name evidence="4" type="ORF">H9L01_02800</name>
</gene>
<dbReference type="EMBL" id="CP060715">
    <property type="protein sequence ID" value="QNN61312.1"/>
    <property type="molecule type" value="Genomic_DNA"/>
</dbReference>
<dbReference type="CDD" id="cd03230">
    <property type="entry name" value="ABC_DR_subfamily_A"/>
    <property type="match status" value="1"/>
</dbReference>
<organism evidence="4 5">
    <name type="scientific">Erysipelothrix inopinata</name>
    <dbReference type="NCBI Taxonomy" id="225084"/>
    <lineage>
        <taxon>Bacteria</taxon>
        <taxon>Bacillati</taxon>
        <taxon>Bacillota</taxon>
        <taxon>Erysipelotrichia</taxon>
        <taxon>Erysipelotrichales</taxon>
        <taxon>Erysipelotrichaceae</taxon>
        <taxon>Erysipelothrix</taxon>
    </lineage>
</organism>
<dbReference type="AlphaFoldDB" id="A0A7G9S0D7"/>
<keyword evidence="1" id="KW-0547">Nucleotide-binding</keyword>
<evidence type="ECO:0000313" key="4">
    <source>
        <dbReference type="EMBL" id="QNN61312.1"/>
    </source>
</evidence>
<dbReference type="Gene3D" id="3.40.50.300">
    <property type="entry name" value="P-loop containing nucleotide triphosphate hydrolases"/>
    <property type="match status" value="1"/>
</dbReference>
<name>A0A7G9S0D7_9FIRM</name>
<evidence type="ECO:0000256" key="1">
    <source>
        <dbReference type="ARBA" id="ARBA00022741"/>
    </source>
</evidence>
<reference evidence="4 5" key="1">
    <citation type="submission" date="2020-08" db="EMBL/GenBank/DDBJ databases">
        <title>Genome sequence of Erysipelothrix inopinata DSM 15511T.</title>
        <authorList>
            <person name="Hyun D.-W."/>
            <person name="Bae J.-W."/>
        </authorList>
    </citation>
    <scope>NUCLEOTIDE SEQUENCE [LARGE SCALE GENOMIC DNA]</scope>
    <source>
        <strain evidence="4 5">DSM 15511</strain>
    </source>
</reference>
<dbReference type="PANTHER" id="PTHR43158:SF10">
    <property type="entry name" value="ABC TRANSPORTER ATP-BINDING PROTEIN YTRB"/>
    <property type="match status" value="1"/>
</dbReference>
<dbReference type="InterPro" id="IPR003439">
    <property type="entry name" value="ABC_transporter-like_ATP-bd"/>
</dbReference>
<dbReference type="KEGG" id="eio:H9L01_02800"/>
<dbReference type="GO" id="GO:0005524">
    <property type="term" value="F:ATP binding"/>
    <property type="evidence" value="ECO:0007669"/>
    <property type="project" value="UniProtKB-KW"/>
</dbReference>
<dbReference type="GO" id="GO:0016887">
    <property type="term" value="F:ATP hydrolysis activity"/>
    <property type="evidence" value="ECO:0007669"/>
    <property type="project" value="InterPro"/>
</dbReference>
<keyword evidence="2 4" id="KW-0067">ATP-binding</keyword>
<evidence type="ECO:0000256" key="2">
    <source>
        <dbReference type="ARBA" id="ARBA00022840"/>
    </source>
</evidence>
<keyword evidence="5" id="KW-1185">Reference proteome</keyword>
<dbReference type="RefSeq" id="WP_187534514.1">
    <property type="nucleotide sequence ID" value="NZ_CBCSHU010000001.1"/>
</dbReference>
<sequence length="296" mass="33953">MISFVNVNKKFGDNPVLEDLSLRIPKGSIVGLVGKNGSGKSTFLRLVAGIYHADAGVINIDNVNIFDNPELKKQIFFVSDEPYFFNQSTLKEMKEFYSLFYDNFDEELYQELIDHFNIQEDTPIAMFSKGARCQYALILGIAASTPILLLDESFDGLDPLVRLYFRKLIQDRFNNVERCVILSSHNLDDLEAVCDHFGVIKDGSIAEVQTKESLLDTYHKFHLSLEEEIDLIAFDDYDFLHLSKYNKNYTIVLKGDEVKLEKALAELHPKSMYHSNLTLDEVFIYELGEEKYGEIL</sequence>
<dbReference type="SMART" id="SM00382">
    <property type="entry name" value="AAA"/>
    <property type="match status" value="1"/>
</dbReference>
<dbReference type="PANTHER" id="PTHR43158">
    <property type="entry name" value="SKFA PEPTIDE EXPORT ATP-BINDING PROTEIN SKFE"/>
    <property type="match status" value="1"/>
</dbReference>
<feature type="domain" description="ABC transporter" evidence="3">
    <location>
        <begin position="2"/>
        <end position="227"/>
    </location>
</feature>
<dbReference type="InterPro" id="IPR027417">
    <property type="entry name" value="P-loop_NTPase"/>
</dbReference>
<evidence type="ECO:0000259" key="3">
    <source>
        <dbReference type="PROSITE" id="PS50893"/>
    </source>
</evidence>
<dbReference type="SUPFAM" id="SSF52540">
    <property type="entry name" value="P-loop containing nucleoside triphosphate hydrolases"/>
    <property type="match status" value="1"/>
</dbReference>
<protein>
    <submittedName>
        <fullName evidence="4">ABC transporter ATP-binding protein</fullName>
    </submittedName>
</protein>
<accession>A0A7G9S0D7</accession>
<dbReference type="InterPro" id="IPR003593">
    <property type="entry name" value="AAA+_ATPase"/>
</dbReference>
<dbReference type="Proteomes" id="UP000515928">
    <property type="component" value="Chromosome"/>
</dbReference>
<dbReference type="Pfam" id="PF00005">
    <property type="entry name" value="ABC_tran"/>
    <property type="match status" value="1"/>
</dbReference>